<protein>
    <recommendedName>
        <fullName evidence="6">3-deoxy-D-manno-octulosonate 8-phosphate phosphatase KdsC</fullName>
        <ecNumber evidence="5">3.1.3.45</ecNumber>
    </recommendedName>
    <alternativeName>
        <fullName evidence="10">KDO 8-P phosphatase</fullName>
    </alternativeName>
</protein>
<evidence type="ECO:0000256" key="6">
    <source>
        <dbReference type="ARBA" id="ARBA00020092"/>
    </source>
</evidence>
<dbReference type="EMBL" id="CP047650">
    <property type="protein sequence ID" value="QHI98817.1"/>
    <property type="molecule type" value="Genomic_DNA"/>
</dbReference>
<accession>A0A857J549</accession>
<evidence type="ECO:0000313" key="12">
    <source>
        <dbReference type="EMBL" id="QHI98817.1"/>
    </source>
</evidence>
<dbReference type="GO" id="GO:0019143">
    <property type="term" value="F:3-deoxy-manno-octulosonate-8-phosphatase activity"/>
    <property type="evidence" value="ECO:0007669"/>
    <property type="project" value="UniProtKB-EC"/>
</dbReference>
<evidence type="ECO:0000313" key="13">
    <source>
        <dbReference type="Proteomes" id="UP000464787"/>
    </source>
</evidence>
<dbReference type="InterPro" id="IPR050793">
    <property type="entry name" value="CMP-NeuNAc_synthase"/>
</dbReference>
<comment type="catalytic activity">
    <reaction evidence="1">
        <text>3-deoxy-alpha-D-manno-2-octulosonate-8-phosphate + H2O = 3-deoxy-alpha-D-manno-oct-2-ulosonate + phosphate</text>
        <dbReference type="Rhea" id="RHEA:11500"/>
        <dbReference type="ChEBI" id="CHEBI:15377"/>
        <dbReference type="ChEBI" id="CHEBI:43474"/>
        <dbReference type="ChEBI" id="CHEBI:85985"/>
        <dbReference type="ChEBI" id="CHEBI:85986"/>
        <dbReference type="EC" id="3.1.3.45"/>
    </reaction>
</comment>
<keyword evidence="7 11" id="KW-0479">Metal-binding</keyword>
<dbReference type="KEGG" id="xyk:GT347_12960"/>
<dbReference type="SFLD" id="SFLDG01136">
    <property type="entry name" value="C1.6:_Phosphoserine_Phosphatas"/>
    <property type="match status" value="1"/>
</dbReference>
<dbReference type="SUPFAM" id="SSF56784">
    <property type="entry name" value="HAD-like"/>
    <property type="match status" value="1"/>
</dbReference>
<gene>
    <name evidence="12" type="ORF">GT347_12960</name>
</gene>
<evidence type="ECO:0000256" key="9">
    <source>
        <dbReference type="ARBA" id="ARBA00022842"/>
    </source>
</evidence>
<dbReference type="GO" id="GO:0008781">
    <property type="term" value="F:N-acylneuraminate cytidylyltransferase activity"/>
    <property type="evidence" value="ECO:0007669"/>
    <property type="project" value="TreeGrafter"/>
</dbReference>
<dbReference type="InterPro" id="IPR036412">
    <property type="entry name" value="HAD-like_sf"/>
</dbReference>
<name>A0A857J549_9BURK</name>
<comment type="similarity">
    <text evidence="3">Belongs to the KdsC family.</text>
</comment>
<dbReference type="Proteomes" id="UP000464787">
    <property type="component" value="Chromosome"/>
</dbReference>
<comment type="cofactor">
    <cofactor evidence="2 11">
        <name>Mg(2+)</name>
        <dbReference type="ChEBI" id="CHEBI:18420"/>
    </cofactor>
</comment>
<dbReference type="AlphaFoldDB" id="A0A857J549"/>
<feature type="binding site" evidence="11">
    <location>
        <position position="31"/>
    </location>
    <ligand>
        <name>Mg(2+)</name>
        <dbReference type="ChEBI" id="CHEBI:18420"/>
    </ligand>
</feature>
<dbReference type="FunFam" id="3.40.50.1000:FF:000029">
    <property type="entry name" value="3-deoxy-D-manno-octulosonate 8-phosphate phosphatase KdsC"/>
    <property type="match status" value="1"/>
</dbReference>
<dbReference type="GO" id="GO:0046872">
    <property type="term" value="F:metal ion binding"/>
    <property type="evidence" value="ECO:0007669"/>
    <property type="project" value="UniProtKB-KW"/>
</dbReference>
<evidence type="ECO:0000256" key="7">
    <source>
        <dbReference type="ARBA" id="ARBA00022723"/>
    </source>
</evidence>
<evidence type="ECO:0000256" key="2">
    <source>
        <dbReference type="ARBA" id="ARBA00001946"/>
    </source>
</evidence>
<dbReference type="InterPro" id="IPR010023">
    <property type="entry name" value="KdsC_fam"/>
</dbReference>
<evidence type="ECO:0000256" key="3">
    <source>
        <dbReference type="ARBA" id="ARBA00005893"/>
    </source>
</evidence>
<keyword evidence="9 11" id="KW-0460">Magnesium</keyword>
<evidence type="ECO:0000256" key="8">
    <source>
        <dbReference type="ARBA" id="ARBA00022801"/>
    </source>
</evidence>
<dbReference type="Pfam" id="PF08282">
    <property type="entry name" value="Hydrolase_3"/>
    <property type="match status" value="1"/>
</dbReference>
<keyword evidence="13" id="KW-1185">Reference proteome</keyword>
<dbReference type="PIRSF" id="PIRSF006118">
    <property type="entry name" value="KDO8-P_Ptase"/>
    <property type="match status" value="1"/>
</dbReference>
<evidence type="ECO:0000256" key="10">
    <source>
        <dbReference type="ARBA" id="ARBA00031051"/>
    </source>
</evidence>
<keyword evidence="8 12" id="KW-0378">Hydrolase</keyword>
<feature type="binding site" evidence="11">
    <location>
        <position position="132"/>
    </location>
    <ligand>
        <name>Mg(2+)</name>
        <dbReference type="ChEBI" id="CHEBI:18420"/>
    </ligand>
</feature>
<dbReference type="CDD" id="cd01630">
    <property type="entry name" value="HAD_KDO-like"/>
    <property type="match status" value="1"/>
</dbReference>
<dbReference type="SFLD" id="SFLDG01138">
    <property type="entry name" value="C1.6.2:_Deoxy-d-mannose-octulo"/>
    <property type="match status" value="1"/>
</dbReference>
<proteinExistence type="inferred from homology"/>
<evidence type="ECO:0000256" key="1">
    <source>
        <dbReference type="ARBA" id="ARBA00000898"/>
    </source>
</evidence>
<reference evidence="12 13" key="1">
    <citation type="submission" date="2020-01" db="EMBL/GenBank/DDBJ databases">
        <title>Genome sequencing of strain KACC 21265.</title>
        <authorList>
            <person name="Heo J."/>
            <person name="Kim S.-J."/>
            <person name="Kim J.-S."/>
            <person name="Hong S.-B."/>
            <person name="Kwon S.-W."/>
        </authorList>
    </citation>
    <scope>NUCLEOTIDE SEQUENCE [LARGE SCALE GENOMIC DNA]</scope>
    <source>
        <strain evidence="12 13">KACC 21265</strain>
    </source>
</reference>
<evidence type="ECO:0000256" key="11">
    <source>
        <dbReference type="PIRSR" id="PIRSR006118-2"/>
    </source>
</evidence>
<dbReference type="NCBIfam" id="TIGR01670">
    <property type="entry name" value="KdsC-phosphatas"/>
    <property type="match status" value="1"/>
</dbReference>
<evidence type="ECO:0000256" key="4">
    <source>
        <dbReference type="ARBA" id="ARBA00011881"/>
    </source>
</evidence>
<dbReference type="PANTHER" id="PTHR21485:SF3">
    <property type="entry name" value="N-ACYLNEURAMINATE CYTIDYLYLTRANSFERASE"/>
    <property type="match status" value="1"/>
</dbReference>
<dbReference type="InterPro" id="IPR023214">
    <property type="entry name" value="HAD_sf"/>
</dbReference>
<dbReference type="RefSeq" id="WP_160552359.1">
    <property type="nucleotide sequence ID" value="NZ_CP047650.1"/>
</dbReference>
<evidence type="ECO:0000256" key="5">
    <source>
        <dbReference type="ARBA" id="ARBA00013066"/>
    </source>
</evidence>
<sequence>MDNTLPGLSPIQRWAPELLLRAQDVRVAFFDVDGVLTDGGLYFAEYPEDDPRIGGEQIKRFNTLDGHGLKLLQQAGIVPAVITGRDSRPLRARLTALGIEHVHFGTENKRPAAEATLAALGLKWHQVAAMGDDWPDLPVLRRAAFACVPATAHAEVRAVAHYTTTAAAGHGAVRECCDLLLAATGRYDALLQAFAG</sequence>
<dbReference type="PANTHER" id="PTHR21485">
    <property type="entry name" value="HAD SUPERFAMILY MEMBERS CMAS AND KDSC"/>
    <property type="match status" value="1"/>
</dbReference>
<comment type="subunit">
    <text evidence="4">Homotetramer.</text>
</comment>
<feature type="binding site" evidence="11">
    <location>
        <position position="33"/>
    </location>
    <ligand>
        <name>substrate</name>
    </ligand>
</feature>
<dbReference type="Gene3D" id="3.40.50.1000">
    <property type="entry name" value="HAD superfamily/HAD-like"/>
    <property type="match status" value="1"/>
</dbReference>
<dbReference type="EC" id="3.1.3.45" evidence="5"/>
<organism evidence="12 13">
    <name type="scientific">Xylophilus rhododendri</name>
    <dbReference type="NCBI Taxonomy" id="2697032"/>
    <lineage>
        <taxon>Bacteria</taxon>
        <taxon>Pseudomonadati</taxon>
        <taxon>Pseudomonadota</taxon>
        <taxon>Betaproteobacteria</taxon>
        <taxon>Burkholderiales</taxon>
        <taxon>Xylophilus</taxon>
    </lineage>
</organism>
<dbReference type="SFLD" id="SFLDS00003">
    <property type="entry name" value="Haloacid_Dehalogenase"/>
    <property type="match status" value="1"/>
</dbReference>